<dbReference type="InterPro" id="IPR027417">
    <property type="entry name" value="P-loop_NTPase"/>
</dbReference>
<comment type="catalytic activity">
    <reaction evidence="20">
        <text>ATP + H2O = ADP + phosphate + H(+)</text>
        <dbReference type="Rhea" id="RHEA:13065"/>
        <dbReference type="ChEBI" id="CHEBI:15377"/>
        <dbReference type="ChEBI" id="CHEBI:15378"/>
        <dbReference type="ChEBI" id="CHEBI:30616"/>
        <dbReference type="ChEBI" id="CHEBI:43474"/>
        <dbReference type="ChEBI" id="CHEBI:456216"/>
        <dbReference type="EC" id="5.6.2.4"/>
    </reaction>
</comment>
<dbReference type="InterPro" id="IPR005751">
    <property type="entry name" value="ATP-dep_DNA_helicase_PcrA"/>
</dbReference>
<dbReference type="Pfam" id="PF13361">
    <property type="entry name" value="UvrD_C"/>
    <property type="match status" value="1"/>
</dbReference>
<dbReference type="FunFam" id="1.10.10.160:FF:000001">
    <property type="entry name" value="ATP-dependent DNA helicase"/>
    <property type="match status" value="1"/>
</dbReference>
<evidence type="ECO:0000256" key="6">
    <source>
        <dbReference type="ARBA" id="ARBA00022741"/>
    </source>
</evidence>
<dbReference type="GO" id="GO:0003911">
    <property type="term" value="F:DNA ligase (NAD+) activity"/>
    <property type="evidence" value="ECO:0007669"/>
    <property type="project" value="UniProtKB-EC"/>
</dbReference>
<keyword evidence="13" id="KW-0520">NAD</keyword>
<dbReference type="EC" id="5.6.2.4" evidence="19"/>
<comment type="cofactor">
    <cofactor evidence="1">
        <name>Mg(2+)</name>
        <dbReference type="ChEBI" id="CHEBI:18420"/>
    </cofactor>
</comment>
<comment type="catalytic activity">
    <reaction evidence="18">
        <text>Couples ATP hydrolysis with the unwinding of duplex DNA by translocating in the 3'-5' direction.</text>
        <dbReference type="EC" id="5.6.2.4"/>
    </reaction>
</comment>
<keyword evidence="11 21" id="KW-0067">ATP-binding</keyword>
<evidence type="ECO:0000256" key="19">
    <source>
        <dbReference type="ARBA" id="ARBA00034808"/>
    </source>
</evidence>
<evidence type="ECO:0000256" key="21">
    <source>
        <dbReference type="PROSITE-ProRule" id="PRU00560"/>
    </source>
</evidence>
<protein>
    <recommendedName>
        <fullName evidence="19">DNA 3'-5' helicase</fullName>
        <ecNumber evidence="19">5.6.2.4</ecNumber>
    </recommendedName>
</protein>
<comment type="similarity">
    <text evidence="2">Belongs to the helicase family. UvrD subfamily.</text>
</comment>
<evidence type="ECO:0000256" key="4">
    <source>
        <dbReference type="ARBA" id="ARBA00022705"/>
    </source>
</evidence>
<dbReference type="GO" id="GO:0005524">
    <property type="term" value="F:ATP binding"/>
    <property type="evidence" value="ECO:0007669"/>
    <property type="project" value="UniProtKB-UniRule"/>
</dbReference>
<dbReference type="PROSITE" id="PS51217">
    <property type="entry name" value="UVRD_HELICASE_CTER"/>
    <property type="match status" value="1"/>
</dbReference>
<evidence type="ECO:0000256" key="7">
    <source>
        <dbReference type="ARBA" id="ARBA00022763"/>
    </source>
</evidence>
<dbReference type="InterPro" id="IPR013839">
    <property type="entry name" value="DNAligase_adenylation"/>
</dbReference>
<dbReference type="InterPro" id="IPR013986">
    <property type="entry name" value="DExx_box_DNA_helicase_dom_sf"/>
</dbReference>
<keyword evidence="9 21" id="KW-0347">Helicase</keyword>
<keyword evidence="25" id="KW-1185">Reference proteome</keyword>
<dbReference type="FunFam" id="1.10.486.10:FF:000003">
    <property type="entry name" value="ATP-dependent DNA helicase"/>
    <property type="match status" value="1"/>
</dbReference>
<keyword evidence="7" id="KW-0227">DNA damage</keyword>
<dbReference type="InterPro" id="IPR014016">
    <property type="entry name" value="UvrD-like_ATP-bd"/>
</dbReference>
<dbReference type="EMBL" id="JACKWZ010001010">
    <property type="protein sequence ID" value="KAF9404344.1"/>
    <property type="molecule type" value="Genomic_DNA"/>
</dbReference>
<keyword evidence="15" id="KW-0234">DNA repair</keyword>
<dbReference type="SMART" id="SM00532">
    <property type="entry name" value="LIGANc"/>
    <property type="match status" value="1"/>
</dbReference>
<dbReference type="GO" id="GO:0006260">
    <property type="term" value="P:DNA replication"/>
    <property type="evidence" value="ECO:0007669"/>
    <property type="project" value="UniProtKB-KW"/>
</dbReference>
<evidence type="ECO:0000256" key="1">
    <source>
        <dbReference type="ARBA" id="ARBA00001946"/>
    </source>
</evidence>
<dbReference type="PANTHER" id="PTHR11070">
    <property type="entry name" value="UVRD / RECB / PCRA DNA HELICASE FAMILY MEMBER"/>
    <property type="match status" value="1"/>
</dbReference>
<keyword evidence="3" id="KW-0436">Ligase</keyword>
<dbReference type="Pfam" id="PF01653">
    <property type="entry name" value="DNA_ligase_aden"/>
    <property type="match status" value="1"/>
</dbReference>
<evidence type="ECO:0000259" key="23">
    <source>
        <dbReference type="PROSITE" id="PS51217"/>
    </source>
</evidence>
<keyword evidence="5" id="KW-0479">Metal-binding</keyword>
<dbReference type="GO" id="GO:0046872">
    <property type="term" value="F:metal ion binding"/>
    <property type="evidence" value="ECO:0007669"/>
    <property type="project" value="UniProtKB-KW"/>
</dbReference>
<dbReference type="CDD" id="cd17932">
    <property type="entry name" value="DEXQc_UvrD"/>
    <property type="match status" value="1"/>
</dbReference>
<feature type="domain" description="UvrD-like helicase C-terminal" evidence="23">
    <location>
        <begin position="290"/>
        <end position="574"/>
    </location>
</feature>
<dbReference type="InterPro" id="IPR013840">
    <property type="entry name" value="DNAligase_N"/>
</dbReference>
<gene>
    <name evidence="24" type="ORF">HW555_014382</name>
</gene>
<evidence type="ECO:0000256" key="16">
    <source>
        <dbReference type="ARBA" id="ARBA00023235"/>
    </source>
</evidence>
<evidence type="ECO:0000256" key="12">
    <source>
        <dbReference type="ARBA" id="ARBA00022842"/>
    </source>
</evidence>
<dbReference type="Pfam" id="PF00580">
    <property type="entry name" value="UvrD-helicase"/>
    <property type="match status" value="1"/>
</dbReference>
<dbReference type="AlphaFoldDB" id="A0A835G1F6"/>
<evidence type="ECO:0000313" key="24">
    <source>
        <dbReference type="EMBL" id="KAF9404344.1"/>
    </source>
</evidence>
<evidence type="ECO:0000256" key="8">
    <source>
        <dbReference type="ARBA" id="ARBA00022801"/>
    </source>
</evidence>
<dbReference type="InterPro" id="IPR000212">
    <property type="entry name" value="DNA_helicase_UvrD/REP"/>
</dbReference>
<proteinExistence type="inferred from homology"/>
<evidence type="ECO:0000256" key="11">
    <source>
        <dbReference type="ARBA" id="ARBA00022840"/>
    </source>
</evidence>
<dbReference type="GO" id="GO:0033202">
    <property type="term" value="C:DNA helicase complex"/>
    <property type="evidence" value="ECO:0007669"/>
    <property type="project" value="TreeGrafter"/>
</dbReference>
<dbReference type="SUPFAM" id="SSF52540">
    <property type="entry name" value="P-loop containing nucleoside triphosphate hydrolases"/>
    <property type="match status" value="1"/>
</dbReference>
<evidence type="ECO:0000256" key="15">
    <source>
        <dbReference type="ARBA" id="ARBA00023204"/>
    </source>
</evidence>
<dbReference type="InterPro" id="IPR014017">
    <property type="entry name" value="DNA_helicase_UvrD-like_C"/>
</dbReference>
<sequence length="1054" mass="120524">MMAQENALIQGMNPKQKEAVLHTEGPLLVMAGAGSGKTRVLTHRIAYLIEEKDVNPWNVLAITFTNKAAKEMRERVGKLLKNGGSDVWVSTFHSMCVRILRRDVDHIGYNSNFTIIDTSEQRTLMKRILNELNIDPKKYDPRSILGTISNAKNELQTPEKVEELQGTPYEQVVAKCYKMYQKELRNNQCMDFDDLIMNTIRLFNDHPDSLTYYQNKFHYIHVDEYQDTNHAQYTLVNMLAARFKNLCVVGDADQSIYGWRGADMQNILDFEKDYPDASVILLEQNYRSTKKILDAANNVIQNNRNRRDKKLWTENTDGEKIIYYRGDNERDETQFIVGQIQKEIRDKDRIYGDFAVLYRTNAQSRVIEEMLLKSNIPYTMVGGHKFYDRKEIKDILGYLNIISNPMDSLSFERVVNEPKRGIGKSSVEKLRSFAQMHGWSLLEAAQNVDLANISGKAGKELGNFGLMIQDLTQMIPYLTITELVKEVLDRSGYREELVRQNNLESQARLENLDEFLTVTQEFDKRYERQDEEDADAPDEKLAVFLNDLALVSDLDNLEESTSQVTLMTLHAAKGLEFPVVFLIGMEEGVFPLSRAMLEESELEEERRLAYVGITRAEEILYISNAFSRTLYGKTQYNRPSRFLNEIDEELLDLQGSIAAPKVPTRTFEPKVFKPTFAQPAKQPVTDKVASGGESMAWQAGDKVKHKAWGMGTVVRVGGTAKDLELDEGSHMADQPLTLAEATEKAKELRTQLNHYSHEYYVEDKPTVEDYVYDRLYKELLDIETNYPDLITADSPTQRVGGKILQGFEKVTHDIQMFSLNDGFSKEDIFDFDERVQKLAGKQVGYCCELKIDGLAISLKYENGKFVQGATRGDGTLGENITENLKTVKSIPLELKKPISVEVRGECYMPKQSFVNLNKEREEAGQDVFANPRNAAAGSLRQLDTRMVAKRNLNTFLYTVADFGPMTAQTQFDALNELSEIGLRTNPEKKLCATIEDVWAYIEEYHEKRTDLPYEIDGIVIKVNDFTIQDELGFTVKAPRWAIAISFRQKKLKRL</sequence>
<evidence type="ECO:0000256" key="17">
    <source>
        <dbReference type="ARBA" id="ARBA00034005"/>
    </source>
</evidence>
<feature type="binding site" evidence="21">
    <location>
        <begin position="31"/>
        <end position="38"/>
    </location>
    <ligand>
        <name>ATP</name>
        <dbReference type="ChEBI" id="CHEBI:30616"/>
    </ligand>
</feature>
<evidence type="ECO:0000256" key="2">
    <source>
        <dbReference type="ARBA" id="ARBA00009922"/>
    </source>
</evidence>
<dbReference type="PROSITE" id="PS01055">
    <property type="entry name" value="DNA_LIGASE_N1"/>
    <property type="match status" value="1"/>
</dbReference>
<keyword evidence="16" id="KW-0413">Isomerase</keyword>
<dbReference type="InterPro" id="IPR018239">
    <property type="entry name" value="DNA_ligase_AS"/>
</dbReference>
<dbReference type="GO" id="GO:0005829">
    <property type="term" value="C:cytosol"/>
    <property type="evidence" value="ECO:0007669"/>
    <property type="project" value="TreeGrafter"/>
</dbReference>
<keyword evidence="12" id="KW-0460">Magnesium</keyword>
<reference evidence="24" key="1">
    <citation type="submission" date="2020-08" db="EMBL/GenBank/DDBJ databases">
        <title>Spodoptera exigua strain:BAW_Kor-Di-RS1 Genome sequencing and assembly.</title>
        <authorList>
            <person name="Kim J."/>
            <person name="Nam H.Y."/>
            <person name="Kwon M."/>
            <person name="Choi J.H."/>
            <person name="Cho S.R."/>
            <person name="Kim G.-H."/>
        </authorList>
    </citation>
    <scope>NUCLEOTIDE SEQUENCE</scope>
    <source>
        <strain evidence="24">BAW_Kor-Di-RS1</strain>
        <tissue evidence="24">Whole-body</tissue>
    </source>
</reference>
<dbReference type="Gene3D" id="3.30.470.30">
    <property type="entry name" value="DNA ligase/mRNA capping enzyme"/>
    <property type="match status" value="1"/>
</dbReference>
<dbReference type="Proteomes" id="UP000648187">
    <property type="component" value="Unassembled WGS sequence"/>
</dbReference>
<dbReference type="FunFam" id="3.30.470.30:FF:000001">
    <property type="entry name" value="DNA ligase"/>
    <property type="match status" value="1"/>
</dbReference>
<evidence type="ECO:0000256" key="20">
    <source>
        <dbReference type="ARBA" id="ARBA00048988"/>
    </source>
</evidence>
<dbReference type="Gene3D" id="1.10.287.610">
    <property type="entry name" value="Helix hairpin bin"/>
    <property type="match status" value="1"/>
</dbReference>
<evidence type="ECO:0000256" key="14">
    <source>
        <dbReference type="ARBA" id="ARBA00023125"/>
    </source>
</evidence>
<organism evidence="24 25">
    <name type="scientific">Spodoptera exigua</name>
    <name type="common">Beet armyworm</name>
    <name type="synonym">Noctua fulgens</name>
    <dbReference type="NCBI Taxonomy" id="7107"/>
    <lineage>
        <taxon>Eukaryota</taxon>
        <taxon>Metazoa</taxon>
        <taxon>Ecdysozoa</taxon>
        <taxon>Arthropoda</taxon>
        <taxon>Hexapoda</taxon>
        <taxon>Insecta</taxon>
        <taxon>Pterygota</taxon>
        <taxon>Neoptera</taxon>
        <taxon>Endopterygota</taxon>
        <taxon>Lepidoptera</taxon>
        <taxon>Glossata</taxon>
        <taxon>Ditrysia</taxon>
        <taxon>Noctuoidea</taxon>
        <taxon>Noctuidae</taxon>
        <taxon>Amphipyrinae</taxon>
        <taxon>Spodoptera</taxon>
    </lineage>
</organism>
<dbReference type="GO" id="GO:0016787">
    <property type="term" value="F:hydrolase activity"/>
    <property type="evidence" value="ECO:0007669"/>
    <property type="project" value="UniProtKB-UniRule"/>
</dbReference>
<dbReference type="Gene3D" id="1.10.486.10">
    <property type="entry name" value="PCRA, domain 4"/>
    <property type="match status" value="1"/>
</dbReference>
<keyword evidence="4" id="KW-0235">DNA replication</keyword>
<dbReference type="NCBIfam" id="NF005932">
    <property type="entry name" value="PRK07956.1"/>
    <property type="match status" value="1"/>
</dbReference>
<evidence type="ECO:0000259" key="22">
    <source>
        <dbReference type="PROSITE" id="PS51198"/>
    </source>
</evidence>
<name>A0A835G1F6_SPOEX</name>
<comment type="catalytic activity">
    <reaction evidence="17">
        <text>NAD(+) + (deoxyribonucleotide)n-3'-hydroxyl + 5'-phospho-(deoxyribonucleotide)m = (deoxyribonucleotide)n+m + AMP + beta-nicotinamide D-nucleotide.</text>
        <dbReference type="EC" id="6.5.1.2"/>
    </reaction>
</comment>
<keyword evidence="8 21" id="KW-0378">Hydrolase</keyword>
<dbReference type="Gene3D" id="1.10.10.160">
    <property type="match status" value="1"/>
</dbReference>
<dbReference type="PROSITE" id="PS51198">
    <property type="entry name" value="UVRD_HELICASE_ATP_BIND"/>
    <property type="match status" value="1"/>
</dbReference>
<evidence type="ECO:0000256" key="5">
    <source>
        <dbReference type="ARBA" id="ARBA00022723"/>
    </source>
</evidence>
<comment type="caution">
    <text evidence="24">The sequence shown here is derived from an EMBL/GenBank/DDBJ whole genome shotgun (WGS) entry which is preliminary data.</text>
</comment>
<dbReference type="GO" id="GO:0003677">
    <property type="term" value="F:DNA binding"/>
    <property type="evidence" value="ECO:0007669"/>
    <property type="project" value="UniProtKB-KW"/>
</dbReference>
<evidence type="ECO:0000256" key="18">
    <source>
        <dbReference type="ARBA" id="ARBA00034617"/>
    </source>
</evidence>
<dbReference type="GO" id="GO:0000725">
    <property type="term" value="P:recombinational repair"/>
    <property type="evidence" value="ECO:0007669"/>
    <property type="project" value="TreeGrafter"/>
</dbReference>
<evidence type="ECO:0000256" key="13">
    <source>
        <dbReference type="ARBA" id="ARBA00023027"/>
    </source>
</evidence>
<dbReference type="GO" id="GO:0043138">
    <property type="term" value="F:3'-5' DNA helicase activity"/>
    <property type="evidence" value="ECO:0007669"/>
    <property type="project" value="UniProtKB-EC"/>
</dbReference>
<dbReference type="NCBIfam" id="TIGR01073">
    <property type="entry name" value="pcrA"/>
    <property type="match status" value="1"/>
</dbReference>
<dbReference type="Gene3D" id="3.40.50.300">
    <property type="entry name" value="P-loop containing nucleotide triphosphate hydrolases"/>
    <property type="match status" value="2"/>
</dbReference>
<dbReference type="CDD" id="cd00114">
    <property type="entry name" value="LIGANc"/>
    <property type="match status" value="1"/>
</dbReference>
<dbReference type="PANTHER" id="PTHR11070:SF2">
    <property type="entry name" value="ATP-DEPENDENT DNA HELICASE SRS2"/>
    <property type="match status" value="1"/>
</dbReference>
<keyword evidence="14" id="KW-0238">DNA-binding</keyword>
<evidence type="ECO:0000313" key="25">
    <source>
        <dbReference type="Proteomes" id="UP000648187"/>
    </source>
</evidence>
<evidence type="ECO:0000256" key="3">
    <source>
        <dbReference type="ARBA" id="ARBA00022598"/>
    </source>
</evidence>
<keyword evidence="10" id="KW-0862">Zinc</keyword>
<keyword evidence="6 21" id="KW-0547">Nucleotide-binding</keyword>
<dbReference type="CDD" id="cd18807">
    <property type="entry name" value="SF1_C_UvrD"/>
    <property type="match status" value="1"/>
</dbReference>
<evidence type="ECO:0000256" key="9">
    <source>
        <dbReference type="ARBA" id="ARBA00022806"/>
    </source>
</evidence>
<accession>A0A835G1F6</accession>
<dbReference type="Pfam" id="PF21196">
    <property type="entry name" value="PcrA_UvrD_tudor"/>
    <property type="match status" value="1"/>
</dbReference>
<dbReference type="SUPFAM" id="SSF56091">
    <property type="entry name" value="DNA ligase/mRNA capping enzyme, catalytic domain"/>
    <property type="match status" value="1"/>
</dbReference>
<evidence type="ECO:0000256" key="10">
    <source>
        <dbReference type="ARBA" id="ARBA00022833"/>
    </source>
</evidence>
<feature type="domain" description="UvrD-like helicase ATP-binding" evidence="22">
    <location>
        <begin position="10"/>
        <end position="289"/>
    </location>
</feature>